<dbReference type="GO" id="GO:0020037">
    <property type="term" value="F:heme binding"/>
    <property type="evidence" value="ECO:0007669"/>
    <property type="project" value="UniProtKB-UniRule"/>
</dbReference>
<dbReference type="SUPFAM" id="SSF48113">
    <property type="entry name" value="Heme-dependent peroxidases"/>
    <property type="match status" value="1"/>
</dbReference>
<dbReference type="EMBL" id="CM035410">
    <property type="protein sequence ID" value="KAH7436594.1"/>
    <property type="molecule type" value="Genomic_DNA"/>
</dbReference>
<reference evidence="21" key="1">
    <citation type="submission" date="2021-08" db="EMBL/GenBank/DDBJ databases">
        <title>WGS assembly of Ceratopteris richardii.</title>
        <authorList>
            <person name="Marchant D.B."/>
            <person name="Chen G."/>
            <person name="Jenkins J."/>
            <person name="Shu S."/>
            <person name="Leebens-Mack J."/>
            <person name="Grimwood J."/>
            <person name="Schmutz J."/>
            <person name="Soltis P."/>
            <person name="Soltis D."/>
            <person name="Chen Z.-H."/>
        </authorList>
    </citation>
    <scope>NUCLEOTIDE SEQUENCE</scope>
    <source>
        <strain evidence="21">Whitten #5841</strain>
        <tissue evidence="21">Leaf</tissue>
    </source>
</reference>
<feature type="transmembrane region" description="Helical" evidence="19">
    <location>
        <begin position="43"/>
        <end position="65"/>
    </location>
</feature>
<feature type="binding site" evidence="15">
    <location>
        <position position="251"/>
    </location>
    <ligand>
        <name>substrate</name>
    </ligand>
</feature>
<keyword evidence="18" id="KW-0964">Secreted</keyword>
<keyword evidence="18" id="KW-0376">Hydrogen peroxide</keyword>
<keyword evidence="8" id="KW-0732">Signal</keyword>
<sequence>MWLGIFTSFIVETTVISYHRQMNMQPKKCFVTKVRRNGNNLNALVCVFLVGVFARLLAFTFPYYALASISSDSLPEGKPLRQGACATVHGSSRLSTSAENSRRQEAERVKEGMSYVYYITSCPRAYDIIRERIQFYISQDPSQAAGLIHLFFHDCFVQGCDGSIFLEMWAVSEQNAASNLNSLRSSSFHIIDNIKASLEIACPRVVSCADILALATRDAIFMVGGPWMPMLSGRKDSLTAASKETIIANIPSPAMGFMELKHIFASKGLNVEDLVALSGGHTIGQTHCSIAASQLVPIMSSDISVSYGANLSRICLTQENSTSSRSHLTIHLDGLTPNTFDNAFFKNVIMKQVIFHSDAALLDDDGAAFYVHLFANNEAEFFQRFRLSFVKMSEIGVLTGNEGEVRLSCTMPNT</sequence>
<evidence type="ECO:0000259" key="20">
    <source>
        <dbReference type="PROSITE" id="PS50873"/>
    </source>
</evidence>
<comment type="cofactor">
    <cofactor evidence="16 18">
        <name>heme b</name>
        <dbReference type="ChEBI" id="CHEBI:60344"/>
    </cofactor>
    <text evidence="16 18">Binds 1 heme b (iron(II)-protoporphyrin IX) group per subunit.</text>
</comment>
<feature type="binding site" evidence="16">
    <location>
        <position position="282"/>
    </location>
    <ligand>
        <name>Ca(2+)</name>
        <dbReference type="ChEBI" id="CHEBI:29108"/>
        <label>2</label>
    </ligand>
</feature>
<feature type="binding site" evidence="16">
    <location>
        <position position="154"/>
    </location>
    <ligand>
        <name>Ca(2+)</name>
        <dbReference type="ChEBI" id="CHEBI:29108"/>
        <label>1</label>
    </ligand>
</feature>
<feature type="binding site" evidence="16">
    <location>
        <position position="161"/>
    </location>
    <ligand>
        <name>Ca(2+)</name>
        <dbReference type="ChEBI" id="CHEBI:29108"/>
        <label>1</label>
    </ligand>
</feature>
<proteinExistence type="inferred from homology"/>
<feature type="active site" description="Proton acceptor" evidence="14">
    <location>
        <position position="153"/>
    </location>
</feature>
<keyword evidence="9 16" id="KW-0106">Calcium</keyword>
<dbReference type="PRINTS" id="PR00458">
    <property type="entry name" value="PEROXIDASE"/>
</dbReference>
<dbReference type="InterPro" id="IPR033905">
    <property type="entry name" value="Secretory_peroxidase"/>
</dbReference>
<evidence type="ECO:0000256" key="1">
    <source>
        <dbReference type="ARBA" id="ARBA00000189"/>
    </source>
</evidence>
<keyword evidence="19" id="KW-0472">Membrane</keyword>
<feature type="binding site" evidence="16">
    <location>
        <position position="159"/>
    </location>
    <ligand>
        <name>Ca(2+)</name>
        <dbReference type="ChEBI" id="CHEBI:29108"/>
        <label>1</label>
    </ligand>
</feature>
<feature type="disulfide bond" evidence="17">
    <location>
        <begin position="122"/>
        <end position="202"/>
    </location>
</feature>
<dbReference type="Pfam" id="PF00141">
    <property type="entry name" value="peroxidase"/>
    <property type="match status" value="1"/>
</dbReference>
<keyword evidence="11 16" id="KW-0408">Iron</keyword>
<dbReference type="InterPro" id="IPR019793">
    <property type="entry name" value="Peroxidases_heam-ligand_BS"/>
</dbReference>
<evidence type="ECO:0000256" key="19">
    <source>
        <dbReference type="SAM" id="Phobius"/>
    </source>
</evidence>
<accession>A0A8T2UT64</accession>
<gene>
    <name evidence="21" type="ORF">KP509_05G027000</name>
</gene>
<feature type="binding site" evidence="16">
    <location>
        <position position="157"/>
    </location>
    <ligand>
        <name>Ca(2+)</name>
        <dbReference type="ChEBI" id="CHEBI:29108"/>
        <label>1</label>
    </ligand>
</feature>
<dbReference type="Gene3D" id="1.10.420.10">
    <property type="entry name" value="Peroxidase, domain 2"/>
    <property type="match status" value="1"/>
</dbReference>
<dbReference type="GO" id="GO:0042744">
    <property type="term" value="P:hydrogen peroxide catabolic process"/>
    <property type="evidence" value="ECO:0007669"/>
    <property type="project" value="UniProtKB-KW"/>
</dbReference>
<dbReference type="PANTHER" id="PTHR31388">
    <property type="entry name" value="PEROXIDASE 72-RELATED"/>
    <property type="match status" value="1"/>
</dbReference>
<evidence type="ECO:0000256" key="11">
    <source>
        <dbReference type="ARBA" id="ARBA00023004"/>
    </source>
</evidence>
<evidence type="ECO:0000256" key="17">
    <source>
        <dbReference type="PIRSR" id="PIRSR600823-5"/>
    </source>
</evidence>
<dbReference type="FunFam" id="1.10.520.10:FF:000009">
    <property type="entry name" value="Peroxidase"/>
    <property type="match status" value="1"/>
</dbReference>
<feature type="binding site" evidence="16">
    <location>
        <position position="333"/>
    </location>
    <ligand>
        <name>Ca(2+)</name>
        <dbReference type="ChEBI" id="CHEBI:29108"/>
        <label>2</label>
    </ligand>
</feature>
<protein>
    <recommendedName>
        <fullName evidence="4 18">Peroxidase</fullName>
        <ecNumber evidence="4 18">1.11.1.7</ecNumber>
    </recommendedName>
</protein>
<comment type="subcellular location">
    <subcellularLocation>
        <location evidence="2 18">Secreted</location>
    </subcellularLocation>
</comment>
<dbReference type="GO" id="GO:0005576">
    <property type="term" value="C:extracellular region"/>
    <property type="evidence" value="ECO:0007669"/>
    <property type="project" value="UniProtKB-SubCell"/>
</dbReference>
<evidence type="ECO:0000313" key="22">
    <source>
        <dbReference type="Proteomes" id="UP000825935"/>
    </source>
</evidence>
<keyword evidence="19" id="KW-1133">Transmembrane helix</keyword>
<comment type="catalytic activity">
    <reaction evidence="1 18">
        <text>2 a phenolic donor + H2O2 = 2 a phenolic radical donor + 2 H2O</text>
        <dbReference type="Rhea" id="RHEA:56136"/>
        <dbReference type="ChEBI" id="CHEBI:15377"/>
        <dbReference type="ChEBI" id="CHEBI:16240"/>
        <dbReference type="ChEBI" id="CHEBI:139520"/>
        <dbReference type="ChEBI" id="CHEBI:139521"/>
        <dbReference type="EC" id="1.11.1.7"/>
    </reaction>
</comment>
<evidence type="ECO:0000256" key="9">
    <source>
        <dbReference type="ARBA" id="ARBA00022837"/>
    </source>
</evidence>
<evidence type="ECO:0000256" key="4">
    <source>
        <dbReference type="ARBA" id="ARBA00012313"/>
    </source>
</evidence>
<dbReference type="InterPro" id="IPR010255">
    <property type="entry name" value="Haem_peroxidase_sf"/>
</dbReference>
<keyword evidence="12 17" id="KW-1015">Disulfide bond</keyword>
<dbReference type="GO" id="GO:0006979">
    <property type="term" value="P:response to oxidative stress"/>
    <property type="evidence" value="ECO:0007669"/>
    <property type="project" value="UniProtKB-UniRule"/>
</dbReference>
<dbReference type="InterPro" id="IPR000823">
    <property type="entry name" value="Peroxidase_pln"/>
</dbReference>
<evidence type="ECO:0000256" key="5">
    <source>
        <dbReference type="ARBA" id="ARBA00022559"/>
    </source>
</evidence>
<comment type="function">
    <text evidence="18">Removal of H(2)O(2), oxidation of toxic reductants, biosynthesis and degradation of lignin, suberization, auxin catabolism, response to environmental stresses such as wounding, pathogen attack and oxidative stress.</text>
</comment>
<organism evidence="21 22">
    <name type="scientific">Ceratopteris richardii</name>
    <name type="common">Triangle waterfern</name>
    <dbReference type="NCBI Taxonomy" id="49495"/>
    <lineage>
        <taxon>Eukaryota</taxon>
        <taxon>Viridiplantae</taxon>
        <taxon>Streptophyta</taxon>
        <taxon>Embryophyta</taxon>
        <taxon>Tracheophyta</taxon>
        <taxon>Polypodiopsida</taxon>
        <taxon>Polypodiidae</taxon>
        <taxon>Polypodiales</taxon>
        <taxon>Pteridineae</taxon>
        <taxon>Pteridaceae</taxon>
        <taxon>Parkerioideae</taxon>
        <taxon>Ceratopteris</taxon>
    </lineage>
</organism>
<dbReference type="EC" id="1.11.1.7" evidence="4 18"/>
<comment type="similarity">
    <text evidence="3">Belongs to the peroxidase family. Ascorbate peroxidase subfamily.</text>
</comment>
<keyword evidence="10 18" id="KW-0560">Oxidoreductase</keyword>
<dbReference type="Proteomes" id="UP000825935">
    <property type="component" value="Chromosome 5"/>
</dbReference>
<evidence type="ECO:0000256" key="18">
    <source>
        <dbReference type="RuleBase" id="RU362060"/>
    </source>
</evidence>
<feature type="binding site" description="axial binding residue" evidence="16">
    <location>
        <position position="281"/>
    </location>
    <ligand>
        <name>heme b</name>
        <dbReference type="ChEBI" id="CHEBI:60344"/>
    </ligand>
    <ligandPart>
        <name>Fe</name>
        <dbReference type="ChEBI" id="CHEBI:18248"/>
    </ligandPart>
</feature>
<evidence type="ECO:0000256" key="2">
    <source>
        <dbReference type="ARBA" id="ARBA00004613"/>
    </source>
</evidence>
<dbReference type="Gene3D" id="1.10.520.10">
    <property type="match status" value="1"/>
</dbReference>
<dbReference type="OMA" id="HIVINFA"/>
<dbReference type="OrthoDB" id="2113341at2759"/>
<keyword evidence="7 16" id="KW-0479">Metal-binding</keyword>
<dbReference type="FunFam" id="1.10.420.10:FF:000006">
    <property type="entry name" value="Peroxidase"/>
    <property type="match status" value="1"/>
</dbReference>
<evidence type="ECO:0000256" key="3">
    <source>
        <dbReference type="ARBA" id="ARBA00006873"/>
    </source>
</evidence>
<evidence type="ECO:0000256" key="7">
    <source>
        <dbReference type="ARBA" id="ARBA00022723"/>
    </source>
</evidence>
<feature type="disulfide bond" evidence="17">
    <location>
        <begin position="288"/>
        <end position="315"/>
    </location>
</feature>
<dbReference type="PRINTS" id="PR00461">
    <property type="entry name" value="PLPEROXIDASE"/>
</dbReference>
<comment type="caution">
    <text evidence="21">The sequence shown here is derived from an EMBL/GenBank/DDBJ whole genome shotgun (WGS) entry which is preliminary data.</text>
</comment>
<dbReference type="InterPro" id="IPR002016">
    <property type="entry name" value="Haem_peroxidase"/>
</dbReference>
<feature type="disulfide bond" evidence="17">
    <location>
        <begin position="155"/>
        <end position="160"/>
    </location>
</feature>
<keyword evidence="6 18" id="KW-0349">Heme</keyword>
<name>A0A8T2UT64_CERRI</name>
<feature type="binding site" evidence="16">
    <location>
        <position position="163"/>
    </location>
    <ligand>
        <name>Ca(2+)</name>
        <dbReference type="ChEBI" id="CHEBI:29108"/>
        <label>1</label>
    </ligand>
</feature>
<feature type="disulfide bond" evidence="17">
    <location>
        <begin position="208"/>
        <end position="409"/>
    </location>
</feature>
<evidence type="ECO:0000256" key="8">
    <source>
        <dbReference type="ARBA" id="ARBA00022729"/>
    </source>
</evidence>
<keyword evidence="19" id="KW-0812">Transmembrane</keyword>
<dbReference type="CDD" id="cd00693">
    <property type="entry name" value="secretory_peroxidase"/>
    <property type="match status" value="1"/>
</dbReference>
<evidence type="ECO:0000256" key="13">
    <source>
        <dbReference type="ARBA" id="ARBA00023180"/>
    </source>
</evidence>
<keyword evidence="22" id="KW-1185">Reference proteome</keyword>
<evidence type="ECO:0000313" key="21">
    <source>
        <dbReference type="EMBL" id="KAH7436594.1"/>
    </source>
</evidence>
<comment type="similarity">
    <text evidence="18">Belongs to the peroxidase family. Classical plant (class III) peroxidase subfamily.</text>
</comment>
<evidence type="ECO:0000256" key="14">
    <source>
        <dbReference type="PIRSR" id="PIRSR600823-1"/>
    </source>
</evidence>
<dbReference type="PANTHER" id="PTHR31388:SF5">
    <property type="entry name" value="PEROXIDASE"/>
    <property type="match status" value="1"/>
</dbReference>
<keyword evidence="13" id="KW-0325">Glycoprotein</keyword>
<feature type="binding site" evidence="16">
    <location>
        <position position="173"/>
    </location>
    <ligand>
        <name>Ca(2+)</name>
        <dbReference type="ChEBI" id="CHEBI:29108"/>
        <label>1</label>
    </ligand>
</feature>
<feature type="binding site" evidence="16">
    <location>
        <position position="341"/>
    </location>
    <ligand>
        <name>Ca(2+)</name>
        <dbReference type="ChEBI" id="CHEBI:29108"/>
        <label>2</label>
    </ligand>
</feature>
<evidence type="ECO:0000256" key="6">
    <source>
        <dbReference type="ARBA" id="ARBA00022617"/>
    </source>
</evidence>
<dbReference type="PROSITE" id="PS50873">
    <property type="entry name" value="PEROXIDASE_4"/>
    <property type="match status" value="1"/>
</dbReference>
<keyword evidence="5 18" id="KW-0575">Peroxidase</keyword>
<dbReference type="GO" id="GO:0140825">
    <property type="term" value="F:lactoperoxidase activity"/>
    <property type="evidence" value="ECO:0007669"/>
    <property type="project" value="UniProtKB-EC"/>
</dbReference>
<comment type="cofactor">
    <cofactor evidence="16 18">
        <name>Ca(2+)</name>
        <dbReference type="ChEBI" id="CHEBI:29108"/>
    </cofactor>
    <text evidence="16 18">Binds 2 calcium ions per subunit.</text>
</comment>
<evidence type="ECO:0000256" key="12">
    <source>
        <dbReference type="ARBA" id="ARBA00023157"/>
    </source>
</evidence>
<dbReference type="GO" id="GO:0046872">
    <property type="term" value="F:metal ion binding"/>
    <property type="evidence" value="ECO:0007669"/>
    <property type="project" value="UniProtKB-UniRule"/>
</dbReference>
<feature type="domain" description="Plant heme peroxidase family profile" evidence="20">
    <location>
        <begin position="112"/>
        <end position="413"/>
    </location>
</feature>
<evidence type="ECO:0000256" key="16">
    <source>
        <dbReference type="PIRSR" id="PIRSR600823-3"/>
    </source>
</evidence>
<evidence type="ECO:0000256" key="15">
    <source>
        <dbReference type="PIRSR" id="PIRSR600823-2"/>
    </source>
</evidence>
<feature type="binding site" evidence="16">
    <location>
        <position position="336"/>
    </location>
    <ligand>
        <name>Ca(2+)</name>
        <dbReference type="ChEBI" id="CHEBI:29108"/>
        <label>2</label>
    </ligand>
</feature>
<dbReference type="PROSITE" id="PS00435">
    <property type="entry name" value="PEROXIDASE_1"/>
    <property type="match status" value="1"/>
</dbReference>
<evidence type="ECO:0000256" key="10">
    <source>
        <dbReference type="ARBA" id="ARBA00023002"/>
    </source>
</evidence>
<dbReference type="AlphaFoldDB" id="A0A8T2UT64"/>